<evidence type="ECO:0008006" key="9">
    <source>
        <dbReference type="Google" id="ProtNLM"/>
    </source>
</evidence>
<evidence type="ECO:0000313" key="7">
    <source>
        <dbReference type="EMBL" id="GMT09397.1"/>
    </source>
</evidence>
<reference evidence="7" key="1">
    <citation type="submission" date="2023-10" db="EMBL/GenBank/DDBJ databases">
        <title>Genome assembly of Pristionchus species.</title>
        <authorList>
            <person name="Yoshida K."/>
            <person name="Sommer R.J."/>
        </authorList>
    </citation>
    <scope>NUCLEOTIDE SEQUENCE</scope>
    <source>
        <strain evidence="7">RS5133</strain>
    </source>
</reference>
<name>A0AAV5UQJ6_9BILA</name>
<feature type="non-terminal residue" evidence="7">
    <location>
        <position position="1"/>
    </location>
</feature>
<dbReference type="Proteomes" id="UP001432322">
    <property type="component" value="Unassembled WGS sequence"/>
</dbReference>
<feature type="transmembrane region" description="Helical" evidence="6">
    <location>
        <begin position="106"/>
        <end position="127"/>
    </location>
</feature>
<evidence type="ECO:0000256" key="3">
    <source>
        <dbReference type="ARBA" id="ARBA00022692"/>
    </source>
</evidence>
<protein>
    <recommendedName>
        <fullName evidence="9">G protein-coupled receptor</fullName>
    </recommendedName>
</protein>
<comment type="caution">
    <text evidence="7">The sequence shown here is derived from an EMBL/GenBank/DDBJ whole genome shotgun (WGS) entry which is preliminary data.</text>
</comment>
<comment type="similarity">
    <text evidence="2">Belongs to the SURF4 family.</text>
</comment>
<dbReference type="AlphaFoldDB" id="A0AAV5UQJ6"/>
<feature type="non-terminal residue" evidence="7">
    <location>
        <position position="156"/>
    </location>
</feature>
<accession>A0AAV5UQJ6</accession>
<dbReference type="EMBL" id="BTSY01000001">
    <property type="protein sequence ID" value="GMT09397.1"/>
    <property type="molecule type" value="Genomic_DNA"/>
</dbReference>
<keyword evidence="5 6" id="KW-0472">Membrane</keyword>
<organism evidence="7 8">
    <name type="scientific">Pristionchus fissidentatus</name>
    <dbReference type="NCBI Taxonomy" id="1538716"/>
    <lineage>
        <taxon>Eukaryota</taxon>
        <taxon>Metazoa</taxon>
        <taxon>Ecdysozoa</taxon>
        <taxon>Nematoda</taxon>
        <taxon>Chromadorea</taxon>
        <taxon>Rhabditida</taxon>
        <taxon>Rhabditina</taxon>
        <taxon>Diplogasteromorpha</taxon>
        <taxon>Diplogasteroidea</taxon>
        <taxon>Neodiplogasteridae</taxon>
        <taxon>Pristionchus</taxon>
    </lineage>
</organism>
<evidence type="ECO:0000313" key="8">
    <source>
        <dbReference type="Proteomes" id="UP001432322"/>
    </source>
</evidence>
<dbReference type="Pfam" id="PF02077">
    <property type="entry name" value="SURF4"/>
    <property type="match status" value="1"/>
</dbReference>
<evidence type="ECO:0000256" key="1">
    <source>
        <dbReference type="ARBA" id="ARBA00004141"/>
    </source>
</evidence>
<evidence type="ECO:0000256" key="6">
    <source>
        <dbReference type="SAM" id="Phobius"/>
    </source>
</evidence>
<evidence type="ECO:0000256" key="5">
    <source>
        <dbReference type="ARBA" id="ARBA00023136"/>
    </source>
</evidence>
<feature type="transmembrane region" description="Helical" evidence="6">
    <location>
        <begin position="77"/>
        <end position="99"/>
    </location>
</feature>
<keyword evidence="8" id="KW-1185">Reference proteome</keyword>
<dbReference type="InterPro" id="IPR002995">
    <property type="entry name" value="Surf4"/>
</dbReference>
<sequence length="156" mass="17183">HFRLLPSSDGPIPNGGTSQWILQKGRGSNGLHCSQLSTSLSTSRRSILPLFDLHLRLNEDVEPMGRSEAIQAGIVELWLLVASSFVAYNLFGQIILVFMVMLRKKVSIACALLGFFLVLQSVAYPFLCDMNASLRNIAVEGGILLPFAETFEEQKS</sequence>
<keyword evidence="3 6" id="KW-0812">Transmembrane</keyword>
<keyword evidence="4 6" id="KW-1133">Transmembrane helix</keyword>
<dbReference type="GO" id="GO:0016020">
    <property type="term" value="C:membrane"/>
    <property type="evidence" value="ECO:0007669"/>
    <property type="project" value="UniProtKB-SubCell"/>
</dbReference>
<comment type="subcellular location">
    <subcellularLocation>
        <location evidence="1">Membrane</location>
        <topology evidence="1">Multi-pass membrane protein</topology>
    </subcellularLocation>
</comment>
<evidence type="ECO:0000256" key="4">
    <source>
        <dbReference type="ARBA" id="ARBA00022989"/>
    </source>
</evidence>
<gene>
    <name evidence="7" type="ORF">PFISCL1PPCAC_694</name>
</gene>
<evidence type="ECO:0000256" key="2">
    <source>
        <dbReference type="ARBA" id="ARBA00006945"/>
    </source>
</evidence>
<proteinExistence type="inferred from homology"/>